<dbReference type="AlphaFoldDB" id="A0A7Y9LVH8"/>
<evidence type="ECO:0000256" key="3">
    <source>
        <dbReference type="ARBA" id="ARBA00023163"/>
    </source>
</evidence>
<dbReference type="InterPro" id="IPR023772">
    <property type="entry name" value="DNA-bd_HTH_TetR-type_CS"/>
</dbReference>
<reference evidence="6 7" key="1">
    <citation type="submission" date="2020-07" db="EMBL/GenBank/DDBJ databases">
        <title>Sequencing the genomes of 1000 actinobacteria strains.</title>
        <authorList>
            <person name="Klenk H.-P."/>
        </authorList>
    </citation>
    <scope>NUCLEOTIDE SEQUENCE [LARGE SCALE GENOMIC DNA]</scope>
    <source>
        <strain evidence="6 7">DSM 102047</strain>
    </source>
</reference>
<keyword evidence="1" id="KW-0805">Transcription regulation</keyword>
<dbReference type="Pfam" id="PF00440">
    <property type="entry name" value="TetR_N"/>
    <property type="match status" value="1"/>
</dbReference>
<organism evidence="6 7">
    <name type="scientific">Psychromicrobium silvestre</name>
    <dbReference type="NCBI Taxonomy" id="1645614"/>
    <lineage>
        <taxon>Bacteria</taxon>
        <taxon>Bacillati</taxon>
        <taxon>Actinomycetota</taxon>
        <taxon>Actinomycetes</taxon>
        <taxon>Micrococcales</taxon>
        <taxon>Micrococcaceae</taxon>
        <taxon>Psychromicrobium</taxon>
    </lineage>
</organism>
<accession>A0A7Y9LVH8</accession>
<dbReference type="GO" id="GO:0000976">
    <property type="term" value="F:transcription cis-regulatory region binding"/>
    <property type="evidence" value="ECO:0007669"/>
    <property type="project" value="TreeGrafter"/>
</dbReference>
<dbReference type="PROSITE" id="PS01081">
    <property type="entry name" value="HTH_TETR_1"/>
    <property type="match status" value="1"/>
</dbReference>
<dbReference type="GO" id="GO:0003700">
    <property type="term" value="F:DNA-binding transcription factor activity"/>
    <property type="evidence" value="ECO:0007669"/>
    <property type="project" value="TreeGrafter"/>
</dbReference>
<name>A0A7Y9LVH8_9MICC</name>
<dbReference type="PANTHER" id="PTHR30055">
    <property type="entry name" value="HTH-TYPE TRANSCRIPTIONAL REGULATOR RUTR"/>
    <property type="match status" value="1"/>
</dbReference>
<keyword evidence="7" id="KW-1185">Reference proteome</keyword>
<evidence type="ECO:0000259" key="5">
    <source>
        <dbReference type="PROSITE" id="PS50977"/>
    </source>
</evidence>
<evidence type="ECO:0000313" key="7">
    <source>
        <dbReference type="Proteomes" id="UP000521748"/>
    </source>
</evidence>
<dbReference type="InterPro" id="IPR001647">
    <property type="entry name" value="HTH_TetR"/>
</dbReference>
<comment type="caution">
    <text evidence="6">The sequence shown here is derived from an EMBL/GenBank/DDBJ whole genome shotgun (WGS) entry which is preliminary data.</text>
</comment>
<evidence type="ECO:0000256" key="2">
    <source>
        <dbReference type="ARBA" id="ARBA00023125"/>
    </source>
</evidence>
<protein>
    <submittedName>
        <fullName evidence="6">AcrR family transcriptional regulator</fullName>
    </submittedName>
</protein>
<dbReference type="InterPro" id="IPR009057">
    <property type="entry name" value="Homeodomain-like_sf"/>
</dbReference>
<dbReference type="SUPFAM" id="SSF46689">
    <property type="entry name" value="Homeodomain-like"/>
    <property type="match status" value="1"/>
</dbReference>
<dbReference type="PRINTS" id="PR00455">
    <property type="entry name" value="HTHTETR"/>
</dbReference>
<evidence type="ECO:0000313" key="6">
    <source>
        <dbReference type="EMBL" id="NYE96372.1"/>
    </source>
</evidence>
<dbReference type="SUPFAM" id="SSF48498">
    <property type="entry name" value="Tetracyclin repressor-like, C-terminal domain"/>
    <property type="match status" value="1"/>
</dbReference>
<gene>
    <name evidence="6" type="ORF">FHU41_002622</name>
</gene>
<feature type="DNA-binding region" description="H-T-H motif" evidence="4">
    <location>
        <begin position="37"/>
        <end position="56"/>
    </location>
</feature>
<dbReference type="PROSITE" id="PS50977">
    <property type="entry name" value="HTH_TETR_2"/>
    <property type="match status" value="1"/>
</dbReference>
<keyword evidence="3" id="KW-0804">Transcription</keyword>
<dbReference type="EMBL" id="JACBYQ010000002">
    <property type="protein sequence ID" value="NYE96372.1"/>
    <property type="molecule type" value="Genomic_DNA"/>
</dbReference>
<feature type="domain" description="HTH tetR-type" evidence="5">
    <location>
        <begin position="15"/>
        <end position="74"/>
    </location>
</feature>
<dbReference type="Pfam" id="PF21597">
    <property type="entry name" value="TetR_C_43"/>
    <property type="match status" value="1"/>
</dbReference>
<dbReference type="Proteomes" id="UP000521748">
    <property type="component" value="Unassembled WGS sequence"/>
</dbReference>
<dbReference type="PANTHER" id="PTHR30055:SF234">
    <property type="entry name" value="HTH-TYPE TRANSCRIPTIONAL REGULATOR BETI"/>
    <property type="match status" value="1"/>
</dbReference>
<keyword evidence="2 4" id="KW-0238">DNA-binding</keyword>
<dbReference type="RefSeq" id="WP_218847223.1">
    <property type="nucleotide sequence ID" value="NZ_JACBYQ010000002.1"/>
</dbReference>
<dbReference type="InterPro" id="IPR050109">
    <property type="entry name" value="HTH-type_TetR-like_transc_reg"/>
</dbReference>
<evidence type="ECO:0000256" key="4">
    <source>
        <dbReference type="PROSITE-ProRule" id="PRU00335"/>
    </source>
</evidence>
<dbReference type="InterPro" id="IPR036271">
    <property type="entry name" value="Tet_transcr_reg_TetR-rel_C_sf"/>
</dbReference>
<sequence>MSSQEAAKPIRKDAARNRTRLLAAAREIFAQHGLDASLDEIARHAGVGTGTVYRHFANKQDLAAEVLSAAGQQMIADAEAALLIEDPWQGLLFFCETTAARQAEDRGLYQALSGRGETELPGRLWPKVIEPVSQLVHHARQAKVIRDDAEAMDIAVIFALLGAAFELSTTTPDLWKRYLALLLDGLRAIDRPELPVAAPPMSQFEATISTAKAPRSTTK</sequence>
<proteinExistence type="predicted"/>
<dbReference type="InterPro" id="IPR049445">
    <property type="entry name" value="TetR_SbtR-like_C"/>
</dbReference>
<dbReference type="Gene3D" id="1.10.357.10">
    <property type="entry name" value="Tetracycline Repressor, domain 2"/>
    <property type="match status" value="1"/>
</dbReference>
<evidence type="ECO:0000256" key="1">
    <source>
        <dbReference type="ARBA" id="ARBA00023015"/>
    </source>
</evidence>